<evidence type="ECO:0000313" key="2">
    <source>
        <dbReference type="EMBL" id="CAB1456675.1"/>
    </source>
</evidence>
<dbReference type="Proteomes" id="UP001153269">
    <property type="component" value="Unassembled WGS sequence"/>
</dbReference>
<feature type="region of interest" description="Disordered" evidence="1">
    <location>
        <begin position="32"/>
        <end position="51"/>
    </location>
</feature>
<sequence>MGRIIPAYFTSRVPGLELARGPLSPNRWKWAEERTSGESERRRRYAQTARRSQGKSELWATDLTRSNREIRLFLGSPPVLNTAPWRQVWVVQSRGSAPWSFLRTGPILCFSPLLPPPRTASCGTHSAAAAGYTISHGNRTCTARDRLMSPHRAPPGSLSSLTADRSPPLLAS</sequence>
<organism evidence="2 3">
    <name type="scientific">Pleuronectes platessa</name>
    <name type="common">European plaice</name>
    <dbReference type="NCBI Taxonomy" id="8262"/>
    <lineage>
        <taxon>Eukaryota</taxon>
        <taxon>Metazoa</taxon>
        <taxon>Chordata</taxon>
        <taxon>Craniata</taxon>
        <taxon>Vertebrata</taxon>
        <taxon>Euteleostomi</taxon>
        <taxon>Actinopterygii</taxon>
        <taxon>Neopterygii</taxon>
        <taxon>Teleostei</taxon>
        <taxon>Neoteleostei</taxon>
        <taxon>Acanthomorphata</taxon>
        <taxon>Carangaria</taxon>
        <taxon>Pleuronectiformes</taxon>
        <taxon>Pleuronectoidei</taxon>
        <taxon>Pleuronectidae</taxon>
        <taxon>Pleuronectes</taxon>
    </lineage>
</organism>
<proteinExistence type="predicted"/>
<dbReference type="EMBL" id="CADEAL010004307">
    <property type="protein sequence ID" value="CAB1456675.1"/>
    <property type="molecule type" value="Genomic_DNA"/>
</dbReference>
<protein>
    <submittedName>
        <fullName evidence="2">Uncharacterized protein</fullName>
    </submittedName>
</protein>
<name>A0A9N7ZA27_PLEPL</name>
<dbReference type="AlphaFoldDB" id="A0A9N7ZA27"/>
<evidence type="ECO:0000256" key="1">
    <source>
        <dbReference type="SAM" id="MobiDB-lite"/>
    </source>
</evidence>
<evidence type="ECO:0000313" key="3">
    <source>
        <dbReference type="Proteomes" id="UP001153269"/>
    </source>
</evidence>
<accession>A0A9N7ZA27</accession>
<feature type="region of interest" description="Disordered" evidence="1">
    <location>
        <begin position="146"/>
        <end position="172"/>
    </location>
</feature>
<feature type="compositionally biased region" description="Basic and acidic residues" evidence="1">
    <location>
        <begin position="32"/>
        <end position="41"/>
    </location>
</feature>
<comment type="caution">
    <text evidence="2">The sequence shown here is derived from an EMBL/GenBank/DDBJ whole genome shotgun (WGS) entry which is preliminary data.</text>
</comment>
<gene>
    <name evidence="2" type="ORF">PLEPLA_LOCUS44467</name>
</gene>
<reference evidence="2" key="1">
    <citation type="submission" date="2020-03" db="EMBL/GenBank/DDBJ databases">
        <authorList>
            <person name="Weist P."/>
        </authorList>
    </citation>
    <scope>NUCLEOTIDE SEQUENCE</scope>
</reference>
<keyword evidence="3" id="KW-1185">Reference proteome</keyword>